<proteinExistence type="predicted"/>
<name>A0A830F270_9EURY</name>
<dbReference type="Pfam" id="PF26515">
    <property type="entry name" value="Ig_halo_2"/>
    <property type="match status" value="1"/>
</dbReference>
<evidence type="ECO:0000313" key="1">
    <source>
        <dbReference type="EMBL" id="GGK77233.1"/>
    </source>
</evidence>
<sequence>MVSRRTIALLLGSALVIGYIQYATVFGPVQPTLTVENNDTTAYQLSAYTVESSEQAMYLNFEVATRDGERRLKTLSQLVWPDGDRNVTLADDGVPTQQITVAPGETVTTTIDGWVRGDVAVYLGERMADNETHVYTRVRTCPRTGQEHSVTFKEDGGISASALCA</sequence>
<comment type="caution">
    <text evidence="1">The sequence shown here is derived from an EMBL/GenBank/DDBJ whole genome shotgun (WGS) entry which is preliminary data.</text>
</comment>
<gene>
    <name evidence="1" type="ORF">GCM10009067_32080</name>
</gene>
<dbReference type="AlphaFoldDB" id="A0A830F270"/>
<reference evidence="1" key="1">
    <citation type="journal article" date="2014" name="Int. J. Syst. Evol. Microbiol.">
        <title>Complete genome sequence of Corynebacterium casei LMG S-19264T (=DSM 44701T), isolated from a smear-ripened cheese.</title>
        <authorList>
            <consortium name="US DOE Joint Genome Institute (JGI-PGF)"/>
            <person name="Walter F."/>
            <person name="Albersmeier A."/>
            <person name="Kalinowski J."/>
            <person name="Ruckert C."/>
        </authorList>
    </citation>
    <scope>NUCLEOTIDE SEQUENCE</scope>
    <source>
        <strain evidence="1">JCM 19018</strain>
    </source>
</reference>
<protein>
    <submittedName>
        <fullName evidence="1">Uncharacterized protein</fullName>
    </submittedName>
</protein>
<accession>A0A830F270</accession>
<evidence type="ECO:0000313" key="2">
    <source>
        <dbReference type="Proteomes" id="UP000614221"/>
    </source>
</evidence>
<dbReference type="Proteomes" id="UP000614221">
    <property type="component" value="Unassembled WGS sequence"/>
</dbReference>
<organism evidence="1 2">
    <name type="scientific">Haloarcula sebkhae</name>
    <dbReference type="NCBI Taxonomy" id="932660"/>
    <lineage>
        <taxon>Archaea</taxon>
        <taxon>Methanobacteriati</taxon>
        <taxon>Methanobacteriota</taxon>
        <taxon>Stenosarchaea group</taxon>
        <taxon>Halobacteria</taxon>
        <taxon>Halobacteriales</taxon>
        <taxon>Haloarculaceae</taxon>
        <taxon>Haloarcula</taxon>
    </lineage>
</organism>
<dbReference type="RefSeq" id="WP_188979538.1">
    <property type="nucleotide sequence ID" value="NZ_BMPD01000006.1"/>
</dbReference>
<dbReference type="EMBL" id="BMPD01000006">
    <property type="protein sequence ID" value="GGK77233.1"/>
    <property type="molecule type" value="Genomic_DNA"/>
</dbReference>
<dbReference type="InterPro" id="IPR058994">
    <property type="entry name" value="Ig-containing_halobact"/>
</dbReference>
<reference evidence="1" key="2">
    <citation type="submission" date="2020-09" db="EMBL/GenBank/DDBJ databases">
        <authorList>
            <person name="Sun Q."/>
            <person name="Ohkuma M."/>
        </authorList>
    </citation>
    <scope>NUCLEOTIDE SEQUENCE</scope>
    <source>
        <strain evidence="1">JCM 19018</strain>
    </source>
</reference>
<dbReference type="OrthoDB" id="183473at2157"/>